<dbReference type="Proteomes" id="UP000321735">
    <property type="component" value="Chromosome"/>
</dbReference>
<protein>
    <submittedName>
        <fullName evidence="1">Uncharacterized protein</fullName>
    </submittedName>
</protein>
<reference evidence="1 2" key="1">
    <citation type="journal article" date="2019" name="Ecotoxicol. Environ. Saf.">
        <title>Microbial characterization of heavy metal resistant bacterial strains isolated from an electroplating wastewater treatment plant.</title>
        <authorList>
            <person name="Cai X."/>
            <person name="Zheng X."/>
            <person name="Zhang D."/>
            <person name="Iqbal W."/>
            <person name="Liu C."/>
            <person name="Yang B."/>
            <person name="Zhao X."/>
            <person name="Lu X."/>
            <person name="Mao Y."/>
        </authorList>
    </citation>
    <scope>NUCLEOTIDE SEQUENCE [LARGE SCALE GENOMIC DNA]</scope>
    <source>
        <strain evidence="1 2">Co1-1</strain>
    </source>
</reference>
<evidence type="ECO:0000313" key="2">
    <source>
        <dbReference type="Proteomes" id="UP000321735"/>
    </source>
</evidence>
<gene>
    <name evidence="1" type="ORF">D0437_30120</name>
</gene>
<dbReference type="EMBL" id="CP031778">
    <property type="protein sequence ID" value="QDZ77033.1"/>
    <property type="molecule type" value="Genomic_DNA"/>
</dbReference>
<name>A0A9X7QN58_BACCE</name>
<dbReference type="AlphaFoldDB" id="A0A9X7QN58"/>
<organism evidence="1 2">
    <name type="scientific">Bacillus cereus</name>
    <dbReference type="NCBI Taxonomy" id="1396"/>
    <lineage>
        <taxon>Bacteria</taxon>
        <taxon>Bacillati</taxon>
        <taxon>Bacillota</taxon>
        <taxon>Bacilli</taxon>
        <taxon>Bacillales</taxon>
        <taxon>Bacillaceae</taxon>
        <taxon>Bacillus</taxon>
        <taxon>Bacillus cereus group</taxon>
    </lineage>
</organism>
<sequence>MPKHFLQSDGGHMLDYNPDLPVHAYEQTLLQRTVQILLHPKDYENLLIQTHNTKEIIFFTE</sequence>
<accession>A0A9X7QN58</accession>
<evidence type="ECO:0000313" key="1">
    <source>
        <dbReference type="EMBL" id="QDZ77033.1"/>
    </source>
</evidence>
<proteinExistence type="predicted"/>